<keyword evidence="7 15" id="KW-0999">Mitochondrion inner membrane</keyword>
<reference evidence="16 17" key="1">
    <citation type="journal article" date="2014" name="Nat. Genet.">
        <title>Whole-genome sequence of a flatfish provides insights into ZW sex chromosome evolution and adaptation to a benthic lifestyle.</title>
        <authorList>
            <person name="Chen S."/>
            <person name="Zhang G."/>
            <person name="Shao C."/>
            <person name="Huang Q."/>
            <person name="Liu G."/>
            <person name="Zhang P."/>
            <person name="Song W."/>
            <person name="An N."/>
            <person name="Chalopin D."/>
            <person name="Volff J.N."/>
            <person name="Hong Y."/>
            <person name="Li Q."/>
            <person name="Sha Z."/>
            <person name="Zhou H."/>
            <person name="Xie M."/>
            <person name="Yu Q."/>
            <person name="Liu Y."/>
            <person name="Xiang H."/>
            <person name="Wang N."/>
            <person name="Wu K."/>
            <person name="Yang C."/>
            <person name="Zhou Q."/>
            <person name="Liao X."/>
            <person name="Yang L."/>
            <person name="Hu Q."/>
            <person name="Zhang J."/>
            <person name="Meng L."/>
            <person name="Jin L."/>
            <person name="Tian Y."/>
            <person name="Lian J."/>
            <person name="Yang J."/>
            <person name="Miao G."/>
            <person name="Liu S."/>
            <person name="Liang Z."/>
            <person name="Yan F."/>
            <person name="Li Y."/>
            <person name="Sun B."/>
            <person name="Zhang H."/>
            <person name="Zhang J."/>
            <person name="Zhu Y."/>
            <person name="Du M."/>
            <person name="Zhao Y."/>
            <person name="Schartl M."/>
            <person name="Tang Q."/>
            <person name="Wang J."/>
        </authorList>
    </citation>
    <scope>NUCLEOTIDE SEQUENCE</scope>
</reference>
<dbReference type="GO" id="GO:0015095">
    <property type="term" value="F:magnesium ion transmembrane transporter activity"/>
    <property type="evidence" value="ECO:0007669"/>
    <property type="project" value="TreeGrafter"/>
</dbReference>
<dbReference type="AlphaFoldDB" id="A0A3P8V630"/>
<dbReference type="OMA" id="TRNNCII"/>
<accession>A0A3P8V630</accession>
<evidence type="ECO:0000256" key="2">
    <source>
        <dbReference type="ARBA" id="ARBA00009765"/>
    </source>
</evidence>
<organism evidence="16 17">
    <name type="scientific">Cynoglossus semilaevis</name>
    <name type="common">Tongue sole</name>
    <dbReference type="NCBI Taxonomy" id="244447"/>
    <lineage>
        <taxon>Eukaryota</taxon>
        <taxon>Metazoa</taxon>
        <taxon>Chordata</taxon>
        <taxon>Craniata</taxon>
        <taxon>Vertebrata</taxon>
        <taxon>Euteleostomi</taxon>
        <taxon>Actinopterygii</taxon>
        <taxon>Neopterygii</taxon>
        <taxon>Teleostei</taxon>
        <taxon>Neoteleostei</taxon>
        <taxon>Acanthomorphata</taxon>
        <taxon>Carangaria</taxon>
        <taxon>Pleuronectiformes</taxon>
        <taxon>Pleuronectoidei</taxon>
        <taxon>Cynoglossidae</taxon>
        <taxon>Cynoglossinae</taxon>
        <taxon>Cynoglossus</taxon>
    </lineage>
</organism>
<evidence type="ECO:0000256" key="7">
    <source>
        <dbReference type="ARBA" id="ARBA00022792"/>
    </source>
</evidence>
<evidence type="ECO:0000256" key="12">
    <source>
        <dbReference type="ARBA" id="ARBA00023128"/>
    </source>
</evidence>
<evidence type="ECO:0000256" key="14">
    <source>
        <dbReference type="ARBA" id="ARBA00093432"/>
    </source>
</evidence>
<keyword evidence="9" id="KW-0809">Transit peptide</keyword>
<keyword evidence="12" id="KW-0496">Mitochondrion</keyword>
<dbReference type="Ensembl" id="ENSCSET00000007940.1">
    <property type="protein sequence ID" value="ENSCSEP00000007855.1"/>
    <property type="gene ID" value="ENSCSEG00000005059.1"/>
</dbReference>
<dbReference type="PANTHER" id="PTHR13890">
    <property type="entry name" value="RNA SPLICING PROTEIN MRS2, MITOCHONDRIAL"/>
    <property type="match status" value="1"/>
</dbReference>
<dbReference type="GeneTree" id="ENSGT00390000009988"/>
<evidence type="ECO:0000256" key="11">
    <source>
        <dbReference type="ARBA" id="ARBA00023065"/>
    </source>
</evidence>
<evidence type="ECO:0000256" key="5">
    <source>
        <dbReference type="ARBA" id="ARBA00022692"/>
    </source>
</evidence>
<dbReference type="OrthoDB" id="10251508at2759"/>
<keyword evidence="8 15" id="KW-0460">Magnesium</keyword>
<dbReference type="GO" id="GO:0045016">
    <property type="term" value="P:mitochondrial magnesium ion transmembrane transport"/>
    <property type="evidence" value="ECO:0007669"/>
    <property type="project" value="TreeGrafter"/>
</dbReference>
<dbReference type="FunCoup" id="A0A3P8V630">
    <property type="interactions" value="397"/>
</dbReference>
<keyword evidence="17" id="KW-1185">Reference proteome</keyword>
<evidence type="ECO:0000256" key="13">
    <source>
        <dbReference type="ARBA" id="ARBA00023136"/>
    </source>
</evidence>
<evidence type="ECO:0000313" key="17">
    <source>
        <dbReference type="Proteomes" id="UP000265120"/>
    </source>
</evidence>
<proteinExistence type="inferred from homology"/>
<dbReference type="FunFam" id="1.20.58.340:FF:000007">
    <property type="entry name" value="Magnesium transporter MRS2 homolog, mitochondrial"/>
    <property type="match status" value="1"/>
</dbReference>
<dbReference type="RefSeq" id="XP_016893611.1">
    <property type="nucleotide sequence ID" value="XM_017038122.2"/>
</dbReference>
<dbReference type="KEGG" id="csem:103388444"/>
<keyword evidence="11 15" id="KW-0406">Ion transport</keyword>
<keyword evidence="13 15" id="KW-0472">Membrane</keyword>
<dbReference type="CDD" id="cd12823">
    <property type="entry name" value="Mrs2_Mfm1p-like"/>
    <property type="match status" value="1"/>
</dbReference>
<dbReference type="GeneID" id="103388444"/>
<feature type="transmembrane region" description="Helical" evidence="15">
    <location>
        <begin position="410"/>
        <end position="426"/>
    </location>
</feature>
<evidence type="ECO:0000313" key="16">
    <source>
        <dbReference type="Ensembl" id="ENSCSEP00000007855.1"/>
    </source>
</evidence>
<feature type="transmembrane region" description="Helical" evidence="15">
    <location>
        <begin position="379"/>
        <end position="398"/>
    </location>
</feature>
<dbReference type="PANTHER" id="PTHR13890:SF0">
    <property type="entry name" value="MAGNESIUM TRANSPORTER MRS2 HOMOLOG, MITOCHONDRIAL"/>
    <property type="match status" value="1"/>
</dbReference>
<dbReference type="CTD" id="57380"/>
<comment type="similarity">
    <text evidence="2 15">Belongs to the CorA metal ion transporter (MIT) (TC 1.A.35) family.</text>
</comment>
<evidence type="ECO:0000256" key="4">
    <source>
        <dbReference type="ARBA" id="ARBA00022448"/>
    </source>
</evidence>
<keyword evidence="5 15" id="KW-0812">Transmembrane</keyword>
<sequence length="434" mass="49635">MKLHKVLLSGCVNCTIMYQSFGRNIYSKHRITFARAFSSRQDAAQTPIIWRTATLLSSPMYTVPLGNRKPMSHGRNCIDIWTRHQLRKPLSASVSKDNLLPGGSAWPGSFMRSNVTEAPISSVPPTFVVMKFDQEGNVTTFEKKKTELYQELSLHARDLRFQHSISLTARNNCIILRMTSLKAIVTPESLLVLDFRSLGLERWLVLDLAPQLASQTNSLPFEFRALEAILQHKVNTLQTRLNELKPIILDLLESLVDPKTHSADRSKLHILLQNSKSLSELETDIKVFKDSLLKILDEDEMIEEFCLTKWTDPRVFEESSLGIDHVEEMELLLDNFYMQTEDLGNKTRELKELIDDSENIIFINLDSHRNGMMRLNLQLSMGTFSLTLFGLVGVAFGMNLSSCFEEDPRVFWLVTGFMFLGSGWLWRRLLSFLA</sequence>
<reference evidence="16" key="3">
    <citation type="submission" date="2025-09" db="UniProtKB">
        <authorList>
            <consortium name="Ensembl"/>
        </authorList>
    </citation>
    <scope>IDENTIFICATION</scope>
</reference>
<dbReference type="InParanoid" id="A0A3P8V630"/>
<evidence type="ECO:0000256" key="3">
    <source>
        <dbReference type="ARBA" id="ARBA00011255"/>
    </source>
</evidence>
<dbReference type="GO" id="GO:0005743">
    <property type="term" value="C:mitochondrial inner membrane"/>
    <property type="evidence" value="ECO:0007669"/>
    <property type="project" value="UniProtKB-SubCell"/>
</dbReference>
<name>A0A3P8V630_CYNSE</name>
<dbReference type="Pfam" id="PF22099">
    <property type="entry name" value="MRS2-like"/>
    <property type="match status" value="1"/>
</dbReference>
<evidence type="ECO:0000256" key="8">
    <source>
        <dbReference type="ARBA" id="ARBA00022842"/>
    </source>
</evidence>
<reference evidence="16" key="2">
    <citation type="submission" date="2025-08" db="UniProtKB">
        <authorList>
            <consortium name="Ensembl"/>
        </authorList>
    </citation>
    <scope>IDENTIFICATION</scope>
</reference>
<keyword evidence="4 15" id="KW-0813">Transport</keyword>
<dbReference type="GO" id="GO:0046872">
    <property type="term" value="F:metal ion binding"/>
    <property type="evidence" value="ECO:0007669"/>
    <property type="project" value="UniProtKB-KW"/>
</dbReference>
<evidence type="ECO:0000256" key="10">
    <source>
        <dbReference type="ARBA" id="ARBA00022989"/>
    </source>
</evidence>
<dbReference type="Proteomes" id="UP000265120">
    <property type="component" value="Chromosome 13"/>
</dbReference>
<protein>
    <recommendedName>
        <fullName evidence="15">Magnesium transporter</fullName>
    </recommendedName>
</protein>
<comment type="subunit">
    <text evidence="3">Homopentamer.</text>
</comment>
<dbReference type="RefSeq" id="XP_008321632.1">
    <property type="nucleotide sequence ID" value="XM_008323410.3"/>
</dbReference>
<keyword evidence="6" id="KW-0479">Metal-binding</keyword>
<dbReference type="Gene3D" id="2.40.128.330">
    <property type="match status" value="1"/>
</dbReference>
<dbReference type="Gene3D" id="1.20.58.340">
    <property type="entry name" value="Magnesium transport protein CorA, transmembrane region"/>
    <property type="match status" value="1"/>
</dbReference>
<dbReference type="FunFam" id="2.40.128.330:FF:000003">
    <property type="entry name" value="Magnesium transporter MRS2 homolog, mitochondrial"/>
    <property type="match status" value="1"/>
</dbReference>
<evidence type="ECO:0000256" key="6">
    <source>
        <dbReference type="ARBA" id="ARBA00022723"/>
    </source>
</evidence>
<dbReference type="STRING" id="244447.ENSCSEP00000007855"/>
<keyword evidence="10 15" id="KW-1133">Transmembrane helix</keyword>
<dbReference type="InterPro" id="IPR039204">
    <property type="entry name" value="MRS2-like"/>
</dbReference>
<evidence type="ECO:0000256" key="1">
    <source>
        <dbReference type="ARBA" id="ARBA00004448"/>
    </source>
</evidence>
<comment type="subcellular location">
    <subcellularLocation>
        <location evidence="1 15">Mitochondrion inner membrane</location>
        <topology evidence="1 15">Multi-pass membrane protein</topology>
    </subcellularLocation>
</comment>
<evidence type="ECO:0000256" key="9">
    <source>
        <dbReference type="ARBA" id="ARBA00022946"/>
    </source>
</evidence>
<comment type="function">
    <text evidence="14">Magnesium transporter that mediates the influx of magnesium into the mitochondrial matrix and regulates magnesium metabolism. Also permeable to calcium, sodium and potassium ions. Required for normal expression of the mitochondrial respiratory complex I subunits. May play a role in maintaining the inner mitochondrial membrane potential.</text>
</comment>
<evidence type="ECO:0000256" key="15">
    <source>
        <dbReference type="RuleBase" id="RU366042"/>
    </source>
</evidence>